<comment type="caution">
    <text evidence="24">The sequence shown here is derived from an EMBL/GenBank/DDBJ whole genome shotgun (WGS) entry which is preliminary data.</text>
</comment>
<dbReference type="InterPro" id="IPR012338">
    <property type="entry name" value="Beta-lactam/transpept-like"/>
</dbReference>
<dbReference type="GO" id="GO:0006508">
    <property type="term" value="P:proteolysis"/>
    <property type="evidence" value="ECO:0007669"/>
    <property type="project" value="UniProtKB-KW"/>
</dbReference>
<dbReference type="GO" id="GO:0005886">
    <property type="term" value="C:plasma membrane"/>
    <property type="evidence" value="ECO:0007669"/>
    <property type="project" value="UniProtKB-SubCell"/>
</dbReference>
<evidence type="ECO:0000256" key="10">
    <source>
        <dbReference type="ARBA" id="ARBA00022692"/>
    </source>
</evidence>
<dbReference type="EMBL" id="JAIOIV010000093">
    <property type="protein sequence ID" value="MBZ0156848.1"/>
    <property type="molecule type" value="Genomic_DNA"/>
</dbReference>
<dbReference type="GO" id="GO:0008955">
    <property type="term" value="F:peptidoglycan glycosyltransferase activity"/>
    <property type="evidence" value="ECO:0007669"/>
    <property type="project" value="UniProtKB-EC"/>
</dbReference>
<keyword evidence="14 21" id="KW-1133">Transmembrane helix</keyword>
<evidence type="ECO:0000256" key="8">
    <source>
        <dbReference type="ARBA" id="ARBA00022676"/>
    </source>
</evidence>
<evidence type="ECO:0000256" key="21">
    <source>
        <dbReference type="SAM" id="Phobius"/>
    </source>
</evidence>
<dbReference type="GO" id="GO:0008658">
    <property type="term" value="F:penicillin binding"/>
    <property type="evidence" value="ECO:0007669"/>
    <property type="project" value="InterPro"/>
</dbReference>
<dbReference type="Proteomes" id="UP000705867">
    <property type="component" value="Unassembled WGS sequence"/>
</dbReference>
<dbReference type="GO" id="GO:0008360">
    <property type="term" value="P:regulation of cell shape"/>
    <property type="evidence" value="ECO:0007669"/>
    <property type="project" value="UniProtKB-KW"/>
</dbReference>
<comment type="pathway">
    <text evidence="20">Glycan biosynthesis.</text>
</comment>
<name>A0A953J714_9BACT</name>
<evidence type="ECO:0000256" key="7">
    <source>
        <dbReference type="ARBA" id="ARBA00022670"/>
    </source>
</evidence>
<gene>
    <name evidence="24" type="ORF">K8I29_11650</name>
</gene>
<evidence type="ECO:0000256" key="13">
    <source>
        <dbReference type="ARBA" id="ARBA00022984"/>
    </source>
</evidence>
<dbReference type="NCBIfam" id="TIGR02074">
    <property type="entry name" value="PBP_1a_fam"/>
    <property type="match status" value="1"/>
</dbReference>
<dbReference type="SUPFAM" id="SSF56601">
    <property type="entry name" value="beta-lactamase/transpeptidase-like"/>
    <property type="match status" value="1"/>
</dbReference>
<keyword evidence="6" id="KW-0121">Carboxypeptidase</keyword>
<evidence type="ECO:0000256" key="14">
    <source>
        <dbReference type="ARBA" id="ARBA00022989"/>
    </source>
</evidence>
<feature type="non-terminal residue" evidence="24">
    <location>
        <position position="561"/>
    </location>
</feature>
<dbReference type="FunFam" id="1.10.3810.10:FF:000003">
    <property type="entry name" value="Penicillin-binding protein 1a"/>
    <property type="match status" value="1"/>
</dbReference>
<evidence type="ECO:0000256" key="20">
    <source>
        <dbReference type="ARBA" id="ARBA00060592"/>
    </source>
</evidence>
<sequence>MSSPTWTRFLLFPLLALCIGGLGGFLYWSFSDLPEVRSLETYTPIESSFVYSSDGNVLAEFYLERRNFIPHYKIPDRVKKAFIAIEDQRFYSHPGVDFIGILRAFYKDIMARSIVEGGSTITQQLTKMLFLKPEKSVARKIKETIISAQIEKRYTKDEILGMYLNKTYFGARAYGIEAAAQTYFGKSLHDLSLGEIAMIAGLQKAPSHYSPFKNPEKTLFRRQLVLKKMLQSGFISREEYERAGAEPLPTAPHNRKYNAPYFVEFLRQQLEARYGEKIYTSGLRIHSTIDSVLQENAETAVQNGIREISKRVGPGIQAALIALDPKTGHIKAMVGGNDFWETQFNRATLALRQPGSAFKPFVYITALEKGMSTEDIILDEPVSFPGARAGLSWSPRNYDGEYRGPVTLKKALALSLNTATVRLAHTVGLDTVITLARRCGIKSTLHPYLPLALGASDVTLMELTSAYGVFAIGRRMEPVSYERILTREGVTLEEVYSGSEEVLSLETVEKMKELLGAVVETGTASKAKELGRPVYGKTGTTNDFSDAWFVGFDDRLVVGVW</sequence>
<dbReference type="Pfam" id="PF00905">
    <property type="entry name" value="Transpeptidase"/>
    <property type="match status" value="1"/>
</dbReference>
<dbReference type="GO" id="GO:0009002">
    <property type="term" value="F:serine-type D-Ala-D-Ala carboxypeptidase activity"/>
    <property type="evidence" value="ECO:0007669"/>
    <property type="project" value="UniProtKB-EC"/>
</dbReference>
<keyword evidence="7" id="KW-0645">Protease</keyword>
<evidence type="ECO:0000313" key="24">
    <source>
        <dbReference type="EMBL" id="MBZ0156848.1"/>
    </source>
</evidence>
<comment type="pathway">
    <text evidence="2">Cell wall biogenesis; peptidoglycan biosynthesis.</text>
</comment>
<dbReference type="InterPro" id="IPR001264">
    <property type="entry name" value="Glyco_trans_51"/>
</dbReference>
<accession>A0A953J714</accession>
<evidence type="ECO:0000256" key="3">
    <source>
        <dbReference type="ARBA" id="ARBA00007090"/>
    </source>
</evidence>
<dbReference type="GO" id="GO:0030288">
    <property type="term" value="C:outer membrane-bounded periplasmic space"/>
    <property type="evidence" value="ECO:0007669"/>
    <property type="project" value="TreeGrafter"/>
</dbReference>
<evidence type="ECO:0000256" key="11">
    <source>
        <dbReference type="ARBA" id="ARBA00022801"/>
    </source>
</evidence>
<feature type="domain" description="Glycosyl transferase family 51" evidence="23">
    <location>
        <begin position="55"/>
        <end position="229"/>
    </location>
</feature>
<keyword evidence="12" id="KW-0133">Cell shape</keyword>
<evidence type="ECO:0000256" key="17">
    <source>
        <dbReference type="ARBA" id="ARBA00023316"/>
    </source>
</evidence>
<dbReference type="InterPro" id="IPR001460">
    <property type="entry name" value="PCN-bd_Tpept"/>
</dbReference>
<evidence type="ECO:0000256" key="16">
    <source>
        <dbReference type="ARBA" id="ARBA00023268"/>
    </source>
</evidence>
<reference evidence="24" key="2">
    <citation type="submission" date="2021-08" db="EMBL/GenBank/DDBJ databases">
        <authorList>
            <person name="Dalcin Martins P."/>
        </authorList>
    </citation>
    <scope>NUCLEOTIDE SEQUENCE</scope>
    <source>
        <strain evidence="24">MAG_39</strain>
    </source>
</reference>
<evidence type="ECO:0000256" key="2">
    <source>
        <dbReference type="ARBA" id="ARBA00004752"/>
    </source>
</evidence>
<keyword evidence="8" id="KW-0328">Glycosyltransferase</keyword>
<keyword evidence="17" id="KW-0961">Cell wall biogenesis/degradation</keyword>
<feature type="transmembrane region" description="Helical" evidence="21">
    <location>
        <begin position="9"/>
        <end position="30"/>
    </location>
</feature>
<comment type="subcellular location">
    <subcellularLocation>
        <location evidence="1">Cell membrane</location>
    </subcellularLocation>
</comment>
<comment type="catalytic activity">
    <reaction evidence="19">
        <text>[GlcNAc-(1-&gt;4)-Mur2Ac(oyl-L-Ala-gamma-D-Glu-L-Lys-D-Ala-D-Ala)](n)-di-trans,octa-cis-undecaprenyl diphosphate + beta-D-GlcNAc-(1-&gt;4)-Mur2Ac(oyl-L-Ala-gamma-D-Glu-L-Lys-D-Ala-D-Ala)-di-trans,octa-cis-undecaprenyl diphosphate = [GlcNAc-(1-&gt;4)-Mur2Ac(oyl-L-Ala-gamma-D-Glu-L-Lys-D-Ala-D-Ala)](n+1)-di-trans,octa-cis-undecaprenyl diphosphate + di-trans,octa-cis-undecaprenyl diphosphate + H(+)</text>
        <dbReference type="Rhea" id="RHEA:23708"/>
        <dbReference type="Rhea" id="RHEA-COMP:9602"/>
        <dbReference type="Rhea" id="RHEA-COMP:9603"/>
        <dbReference type="ChEBI" id="CHEBI:15378"/>
        <dbReference type="ChEBI" id="CHEBI:58405"/>
        <dbReference type="ChEBI" id="CHEBI:60033"/>
        <dbReference type="ChEBI" id="CHEBI:78435"/>
        <dbReference type="EC" id="2.4.99.28"/>
    </reaction>
</comment>
<organism evidence="24 25">
    <name type="scientific">Candidatus Nitrobium versatile</name>
    <dbReference type="NCBI Taxonomy" id="2884831"/>
    <lineage>
        <taxon>Bacteria</taxon>
        <taxon>Pseudomonadati</taxon>
        <taxon>Nitrospirota</taxon>
        <taxon>Nitrospiria</taxon>
        <taxon>Nitrospirales</taxon>
        <taxon>Nitrospiraceae</taxon>
        <taxon>Candidatus Nitrobium</taxon>
    </lineage>
</organism>
<evidence type="ECO:0000256" key="12">
    <source>
        <dbReference type="ARBA" id="ARBA00022960"/>
    </source>
</evidence>
<dbReference type="GO" id="GO:0009252">
    <property type="term" value="P:peptidoglycan biosynthetic process"/>
    <property type="evidence" value="ECO:0007669"/>
    <property type="project" value="UniProtKB-KW"/>
</dbReference>
<keyword evidence="9" id="KW-0808">Transferase</keyword>
<dbReference type="PANTHER" id="PTHR32282:SF11">
    <property type="entry name" value="PENICILLIN-BINDING PROTEIN 1B"/>
    <property type="match status" value="1"/>
</dbReference>
<evidence type="ECO:0000256" key="1">
    <source>
        <dbReference type="ARBA" id="ARBA00004236"/>
    </source>
</evidence>
<evidence type="ECO:0000256" key="9">
    <source>
        <dbReference type="ARBA" id="ARBA00022679"/>
    </source>
</evidence>
<evidence type="ECO:0000256" key="6">
    <source>
        <dbReference type="ARBA" id="ARBA00022645"/>
    </source>
</evidence>
<dbReference type="InterPro" id="IPR036950">
    <property type="entry name" value="PBP_transglycosylase"/>
</dbReference>
<comment type="similarity">
    <text evidence="4">In the N-terminal section; belongs to the glycosyltransferase 51 family.</text>
</comment>
<evidence type="ECO:0000256" key="19">
    <source>
        <dbReference type="ARBA" id="ARBA00049902"/>
    </source>
</evidence>
<proteinExistence type="inferred from homology"/>
<dbReference type="InterPro" id="IPR023346">
    <property type="entry name" value="Lysozyme-like_dom_sf"/>
</dbReference>
<comment type="similarity">
    <text evidence="3">In the C-terminal section; belongs to the transpeptidase family.</text>
</comment>
<evidence type="ECO:0000256" key="5">
    <source>
        <dbReference type="ARBA" id="ARBA00022475"/>
    </source>
</evidence>
<dbReference type="Gene3D" id="3.40.710.10">
    <property type="entry name" value="DD-peptidase/beta-lactamase superfamily"/>
    <property type="match status" value="1"/>
</dbReference>
<dbReference type="InterPro" id="IPR050396">
    <property type="entry name" value="Glycosyltr_51/Transpeptidase"/>
</dbReference>
<evidence type="ECO:0000259" key="22">
    <source>
        <dbReference type="Pfam" id="PF00905"/>
    </source>
</evidence>
<evidence type="ECO:0000256" key="4">
    <source>
        <dbReference type="ARBA" id="ARBA00007739"/>
    </source>
</evidence>
<keyword evidence="15 21" id="KW-0472">Membrane</keyword>
<keyword evidence="13" id="KW-0573">Peptidoglycan synthesis</keyword>
<evidence type="ECO:0000256" key="15">
    <source>
        <dbReference type="ARBA" id="ARBA00023136"/>
    </source>
</evidence>
<keyword evidence="11" id="KW-0378">Hydrolase</keyword>
<dbReference type="SUPFAM" id="SSF53955">
    <property type="entry name" value="Lysozyme-like"/>
    <property type="match status" value="1"/>
</dbReference>
<evidence type="ECO:0000256" key="18">
    <source>
        <dbReference type="ARBA" id="ARBA00034000"/>
    </source>
</evidence>
<keyword evidence="5" id="KW-1003">Cell membrane</keyword>
<dbReference type="Gene3D" id="1.10.3810.10">
    <property type="entry name" value="Biosynthetic peptidoglycan transglycosylase-like"/>
    <property type="match status" value="1"/>
</dbReference>
<keyword evidence="16" id="KW-0511">Multifunctional enzyme</keyword>
<keyword evidence="10 21" id="KW-0812">Transmembrane</keyword>
<dbReference type="PANTHER" id="PTHR32282">
    <property type="entry name" value="BINDING PROTEIN TRANSPEPTIDASE, PUTATIVE-RELATED"/>
    <property type="match status" value="1"/>
</dbReference>
<protein>
    <submittedName>
        <fullName evidence="24">PBP1A family penicillin-binding protein</fullName>
    </submittedName>
</protein>
<dbReference type="AlphaFoldDB" id="A0A953J714"/>
<dbReference type="GO" id="GO:0071555">
    <property type="term" value="P:cell wall organization"/>
    <property type="evidence" value="ECO:0007669"/>
    <property type="project" value="UniProtKB-KW"/>
</dbReference>
<dbReference type="Pfam" id="PF00912">
    <property type="entry name" value="Transgly"/>
    <property type="match status" value="1"/>
</dbReference>
<evidence type="ECO:0000259" key="23">
    <source>
        <dbReference type="Pfam" id="PF00912"/>
    </source>
</evidence>
<reference evidence="24" key="1">
    <citation type="journal article" date="2021" name="bioRxiv">
        <title>Unraveling nitrogen, sulfur and carbon metabolic pathways and microbial community transcriptional responses to substrate deprivation and toxicity stresses in a bioreactor mimicking anoxic brackish coastal sediment conditions.</title>
        <authorList>
            <person name="Martins P.D."/>
            <person name="Echeveste M.J."/>
            <person name="Arshad A."/>
            <person name="Kurth J."/>
            <person name="Ouboter H."/>
            <person name="Jetten M.S.M."/>
            <person name="Welte C.U."/>
        </authorList>
    </citation>
    <scope>NUCLEOTIDE SEQUENCE</scope>
    <source>
        <strain evidence="24">MAG_39</strain>
    </source>
</reference>
<feature type="domain" description="Penicillin-binding protein transpeptidase" evidence="22">
    <location>
        <begin position="320"/>
        <end position="553"/>
    </location>
</feature>
<comment type="catalytic activity">
    <reaction evidence="18">
        <text>Preferential cleavage: (Ac)2-L-Lys-D-Ala-|-D-Ala. Also transpeptidation of peptidyl-alanyl moieties that are N-acyl substituents of D-alanine.</text>
        <dbReference type="EC" id="3.4.16.4"/>
    </reaction>
</comment>
<evidence type="ECO:0000313" key="25">
    <source>
        <dbReference type="Proteomes" id="UP000705867"/>
    </source>
</evidence>